<dbReference type="Proteomes" id="UP000828048">
    <property type="component" value="Chromosome 10"/>
</dbReference>
<sequence length="429" mass="48780">MSTIINIDGAETMTEDQSNAPSTVAENMVAENIGEVPMRDPKSGKLRSWVWEHFKRETINGKKKAICKYCKKQLVGGSNSGTSHLKEHYTKQHKSGALRQKLLTNNFNRDRPLLSTYAFDEENARKELARAIIMHEYPLSIVDHLGFKRYSASLQPLFKLPCRNTIKKVVLNIYDYEKVKTLSLVEGNQSRLAITTDMWTSSNQKKGFMAVTAHFIDDSWSMQSRILRLELRGWLSSTDLVVKSMAAKMVAKFDKYWSGIHGIVGVAAVLDPRYKMTVLEFYFDKLFGDMAQEEIEKVRKCCHNLLSEPSTGYATIYDDVDSDESCVTHVSRSIEVLSQNQISIVLNVTTAPMEQIQNWRQWNMVSHCIPLNADQSVCPRRATNAVVDVQAWSKYTDDPRQSPHVGSGHEHNSSLMKPHCWNSVLKNLL</sequence>
<reference evidence="1 2" key="1">
    <citation type="journal article" date="2021" name="Hortic Res">
        <title>High-quality reference genome and annotation aids understanding of berry development for evergreen blueberry (Vaccinium darrowii).</title>
        <authorList>
            <person name="Yu J."/>
            <person name="Hulse-Kemp A.M."/>
            <person name="Babiker E."/>
            <person name="Staton M."/>
        </authorList>
    </citation>
    <scope>NUCLEOTIDE SEQUENCE [LARGE SCALE GENOMIC DNA]</scope>
    <source>
        <strain evidence="2">cv. NJ 8807/NJ 8810</strain>
        <tissue evidence="1">Young leaf</tissue>
    </source>
</reference>
<gene>
    <name evidence="1" type="ORF">Vadar_020803</name>
</gene>
<proteinExistence type="predicted"/>
<keyword evidence="2" id="KW-1185">Reference proteome</keyword>
<evidence type="ECO:0000313" key="1">
    <source>
        <dbReference type="EMBL" id="KAH7840730.1"/>
    </source>
</evidence>
<protein>
    <submittedName>
        <fullName evidence="1">Uncharacterized protein</fullName>
    </submittedName>
</protein>
<evidence type="ECO:0000313" key="2">
    <source>
        <dbReference type="Proteomes" id="UP000828048"/>
    </source>
</evidence>
<dbReference type="EMBL" id="CM037160">
    <property type="protein sequence ID" value="KAH7840730.1"/>
    <property type="molecule type" value="Genomic_DNA"/>
</dbReference>
<comment type="caution">
    <text evidence="1">The sequence shown here is derived from an EMBL/GenBank/DDBJ whole genome shotgun (WGS) entry which is preliminary data.</text>
</comment>
<accession>A0ACB7XJ90</accession>
<name>A0ACB7XJ90_9ERIC</name>
<organism evidence="1 2">
    <name type="scientific">Vaccinium darrowii</name>
    <dbReference type="NCBI Taxonomy" id="229202"/>
    <lineage>
        <taxon>Eukaryota</taxon>
        <taxon>Viridiplantae</taxon>
        <taxon>Streptophyta</taxon>
        <taxon>Embryophyta</taxon>
        <taxon>Tracheophyta</taxon>
        <taxon>Spermatophyta</taxon>
        <taxon>Magnoliopsida</taxon>
        <taxon>eudicotyledons</taxon>
        <taxon>Gunneridae</taxon>
        <taxon>Pentapetalae</taxon>
        <taxon>asterids</taxon>
        <taxon>Ericales</taxon>
        <taxon>Ericaceae</taxon>
        <taxon>Vaccinioideae</taxon>
        <taxon>Vaccinieae</taxon>
        <taxon>Vaccinium</taxon>
    </lineage>
</organism>